<gene>
    <name evidence="1" type="ORF">LCGC14_0206440</name>
</gene>
<sequence length="68" mass="7785">MDNCSLLTPRELAAQTGWPEKRIRKLISTKSIRFLRNGANFLLPQNAIHDYIARNMVEPCQAEVAEDE</sequence>
<dbReference type="InterPro" id="IPR010093">
    <property type="entry name" value="SinI_DNA-bd"/>
</dbReference>
<evidence type="ECO:0000313" key="1">
    <source>
        <dbReference type="EMBL" id="KKN92486.1"/>
    </source>
</evidence>
<dbReference type="EMBL" id="LAZR01000094">
    <property type="protein sequence ID" value="KKN92486.1"/>
    <property type="molecule type" value="Genomic_DNA"/>
</dbReference>
<accession>A0A0F9X148</accession>
<dbReference type="GO" id="GO:0003677">
    <property type="term" value="F:DNA binding"/>
    <property type="evidence" value="ECO:0007669"/>
    <property type="project" value="InterPro"/>
</dbReference>
<dbReference type="AlphaFoldDB" id="A0A0F9X148"/>
<evidence type="ECO:0008006" key="2">
    <source>
        <dbReference type="Google" id="ProtNLM"/>
    </source>
</evidence>
<proteinExistence type="predicted"/>
<comment type="caution">
    <text evidence="1">The sequence shown here is derived from an EMBL/GenBank/DDBJ whole genome shotgun (WGS) entry which is preliminary data.</text>
</comment>
<reference evidence="1" key="1">
    <citation type="journal article" date="2015" name="Nature">
        <title>Complex archaea that bridge the gap between prokaryotes and eukaryotes.</title>
        <authorList>
            <person name="Spang A."/>
            <person name="Saw J.H."/>
            <person name="Jorgensen S.L."/>
            <person name="Zaremba-Niedzwiedzka K."/>
            <person name="Martijn J."/>
            <person name="Lind A.E."/>
            <person name="van Eijk R."/>
            <person name="Schleper C."/>
            <person name="Guy L."/>
            <person name="Ettema T.J."/>
        </authorList>
    </citation>
    <scope>NUCLEOTIDE SEQUENCE</scope>
</reference>
<organism evidence="1">
    <name type="scientific">marine sediment metagenome</name>
    <dbReference type="NCBI Taxonomy" id="412755"/>
    <lineage>
        <taxon>unclassified sequences</taxon>
        <taxon>metagenomes</taxon>
        <taxon>ecological metagenomes</taxon>
    </lineage>
</organism>
<name>A0A0F9X148_9ZZZZ</name>
<protein>
    <recommendedName>
        <fullName evidence="2">Helix-turn-helix domain-containing protein</fullName>
    </recommendedName>
</protein>
<dbReference type="NCBIfam" id="TIGR01764">
    <property type="entry name" value="excise"/>
    <property type="match status" value="1"/>
</dbReference>